<proteinExistence type="predicted"/>
<protein>
    <recommendedName>
        <fullName evidence="2">histidine kinase</fullName>
        <ecNumber evidence="2">2.7.13.3</ecNumber>
    </recommendedName>
</protein>
<evidence type="ECO:0000256" key="5">
    <source>
        <dbReference type="ARBA" id="ARBA00022741"/>
    </source>
</evidence>
<sequence>MTIGQVLREPLTARAWRELLYSFLSLPLAVLGLASVVLTMVLGLLSAGLLIMPLLALTLGLDRAFGGLHRRLSRTLLGLDITTPARPPRSPGLSGFMGYHLGDSAAWRTVGYLALRAPLGLLEFVFGFAWWGYSVLFAFYPVLWKLGPSHEVDTHGVQHTFGLQLNGYYLDTWPRALALSGVGVLLLLAAPWVARVPIALDRVLLPWLLGPSRTSLRLTQLVETREHVINEAAATLRRIERDLHDGAQARLVALGMRLGRAESRLAKGDTSKAQVLLQESRQETKEIIQELRELVRGIHPPALDAGLAPALTTLAARSVIPVTVHVDLDQRPPAAVETMLYFAAAELLANAGKHSGASQIAVTVLDFGSGLRLMVADDGDGGARVDGAGSGLRGLLERVRAADGALTVDSPPGGPTAVVIDLPGRVEPHKRWLHDAWPPEQSPEDLRIRRS</sequence>
<evidence type="ECO:0000256" key="8">
    <source>
        <dbReference type="ARBA" id="ARBA00023012"/>
    </source>
</evidence>
<feature type="transmembrane region" description="Helical" evidence="9">
    <location>
        <begin position="20"/>
        <end position="38"/>
    </location>
</feature>
<dbReference type="RefSeq" id="WP_344462952.1">
    <property type="nucleotide sequence ID" value="NZ_BAAANT010000008.1"/>
</dbReference>
<keyword evidence="9" id="KW-0812">Transmembrane</keyword>
<dbReference type="GO" id="GO:0016301">
    <property type="term" value="F:kinase activity"/>
    <property type="evidence" value="ECO:0007669"/>
    <property type="project" value="UniProtKB-KW"/>
</dbReference>
<dbReference type="InterPro" id="IPR011712">
    <property type="entry name" value="Sig_transdc_His_kin_sub3_dim/P"/>
</dbReference>
<accession>A0ABN2Z8D6</accession>
<comment type="caution">
    <text evidence="11">The sequence shown here is derived from an EMBL/GenBank/DDBJ whole genome shotgun (WGS) entry which is preliminary data.</text>
</comment>
<keyword evidence="6 11" id="KW-0418">Kinase</keyword>
<dbReference type="EMBL" id="BAAANT010000008">
    <property type="protein sequence ID" value="GAA2138349.1"/>
    <property type="molecule type" value="Genomic_DNA"/>
</dbReference>
<evidence type="ECO:0000256" key="7">
    <source>
        <dbReference type="ARBA" id="ARBA00022840"/>
    </source>
</evidence>
<dbReference type="InterPro" id="IPR003594">
    <property type="entry name" value="HATPase_dom"/>
</dbReference>
<dbReference type="PANTHER" id="PTHR24421">
    <property type="entry name" value="NITRATE/NITRITE SENSOR PROTEIN NARX-RELATED"/>
    <property type="match status" value="1"/>
</dbReference>
<reference evidence="11 12" key="1">
    <citation type="journal article" date="2019" name="Int. J. Syst. Evol. Microbiol.">
        <title>The Global Catalogue of Microorganisms (GCM) 10K type strain sequencing project: providing services to taxonomists for standard genome sequencing and annotation.</title>
        <authorList>
            <consortium name="The Broad Institute Genomics Platform"/>
            <consortium name="The Broad Institute Genome Sequencing Center for Infectious Disease"/>
            <person name="Wu L."/>
            <person name="Ma J."/>
        </authorList>
    </citation>
    <scope>NUCLEOTIDE SEQUENCE [LARGE SCALE GENOMIC DNA]</scope>
    <source>
        <strain evidence="11 12">JCM 14560</strain>
    </source>
</reference>
<keyword evidence="4" id="KW-0808">Transferase</keyword>
<evidence type="ECO:0000256" key="9">
    <source>
        <dbReference type="SAM" id="Phobius"/>
    </source>
</evidence>
<keyword evidence="9" id="KW-1133">Transmembrane helix</keyword>
<dbReference type="Pfam" id="PF07730">
    <property type="entry name" value="HisKA_3"/>
    <property type="match status" value="1"/>
</dbReference>
<dbReference type="InterPro" id="IPR025828">
    <property type="entry name" value="Put_sensor_dom"/>
</dbReference>
<dbReference type="InterPro" id="IPR036890">
    <property type="entry name" value="HATPase_C_sf"/>
</dbReference>
<comment type="catalytic activity">
    <reaction evidence="1">
        <text>ATP + protein L-histidine = ADP + protein N-phospho-L-histidine.</text>
        <dbReference type="EC" id="2.7.13.3"/>
    </reaction>
</comment>
<feature type="domain" description="Histidine kinase/HSP90-like ATPase" evidence="10">
    <location>
        <begin position="335"/>
        <end position="426"/>
    </location>
</feature>
<dbReference type="CDD" id="cd16917">
    <property type="entry name" value="HATPase_UhpB-NarQ-NarX-like"/>
    <property type="match status" value="1"/>
</dbReference>
<evidence type="ECO:0000256" key="3">
    <source>
        <dbReference type="ARBA" id="ARBA00022553"/>
    </source>
</evidence>
<dbReference type="Proteomes" id="UP001422759">
    <property type="component" value="Unassembled WGS sequence"/>
</dbReference>
<evidence type="ECO:0000259" key="10">
    <source>
        <dbReference type="SMART" id="SM00387"/>
    </source>
</evidence>
<dbReference type="EC" id="2.7.13.3" evidence="2"/>
<feature type="transmembrane region" description="Helical" evidence="9">
    <location>
        <begin position="176"/>
        <end position="194"/>
    </location>
</feature>
<keyword evidence="7" id="KW-0067">ATP-binding</keyword>
<name>A0ABN2Z8D6_9ACTN</name>
<dbReference type="Pfam" id="PF13796">
    <property type="entry name" value="Sensor"/>
    <property type="match status" value="1"/>
</dbReference>
<evidence type="ECO:0000313" key="12">
    <source>
        <dbReference type="Proteomes" id="UP001422759"/>
    </source>
</evidence>
<feature type="transmembrane region" description="Helical" evidence="9">
    <location>
        <begin position="44"/>
        <end position="65"/>
    </location>
</feature>
<keyword evidence="3" id="KW-0597">Phosphoprotein</keyword>
<evidence type="ECO:0000256" key="2">
    <source>
        <dbReference type="ARBA" id="ARBA00012438"/>
    </source>
</evidence>
<keyword evidence="12" id="KW-1185">Reference proteome</keyword>
<dbReference type="Gene3D" id="1.20.5.1930">
    <property type="match status" value="1"/>
</dbReference>
<evidence type="ECO:0000313" key="11">
    <source>
        <dbReference type="EMBL" id="GAA2138349.1"/>
    </source>
</evidence>
<dbReference type="InterPro" id="IPR050482">
    <property type="entry name" value="Sensor_HK_TwoCompSys"/>
</dbReference>
<dbReference type="SMART" id="SM00387">
    <property type="entry name" value="HATPase_c"/>
    <property type="match status" value="1"/>
</dbReference>
<dbReference type="Gene3D" id="3.30.565.10">
    <property type="entry name" value="Histidine kinase-like ATPase, C-terminal domain"/>
    <property type="match status" value="1"/>
</dbReference>
<dbReference type="SUPFAM" id="SSF55874">
    <property type="entry name" value="ATPase domain of HSP90 chaperone/DNA topoisomerase II/histidine kinase"/>
    <property type="match status" value="1"/>
</dbReference>
<evidence type="ECO:0000256" key="4">
    <source>
        <dbReference type="ARBA" id="ARBA00022679"/>
    </source>
</evidence>
<keyword evidence="5" id="KW-0547">Nucleotide-binding</keyword>
<dbReference type="PANTHER" id="PTHR24421:SF10">
    <property type="entry name" value="NITRATE_NITRITE SENSOR PROTEIN NARQ"/>
    <property type="match status" value="1"/>
</dbReference>
<feature type="transmembrane region" description="Helical" evidence="9">
    <location>
        <begin position="121"/>
        <end position="143"/>
    </location>
</feature>
<organism evidence="11 12">
    <name type="scientific">Kitasatospora kazusensis</name>
    <dbReference type="NCBI Taxonomy" id="407974"/>
    <lineage>
        <taxon>Bacteria</taxon>
        <taxon>Bacillati</taxon>
        <taxon>Actinomycetota</taxon>
        <taxon>Actinomycetes</taxon>
        <taxon>Kitasatosporales</taxon>
        <taxon>Streptomycetaceae</taxon>
        <taxon>Kitasatospora</taxon>
    </lineage>
</organism>
<keyword evidence="8" id="KW-0902">Two-component regulatory system</keyword>
<keyword evidence="9" id="KW-0472">Membrane</keyword>
<gene>
    <name evidence="11" type="ORF">GCM10009760_19620</name>
</gene>
<evidence type="ECO:0000256" key="6">
    <source>
        <dbReference type="ARBA" id="ARBA00022777"/>
    </source>
</evidence>
<evidence type="ECO:0000256" key="1">
    <source>
        <dbReference type="ARBA" id="ARBA00000085"/>
    </source>
</evidence>